<dbReference type="InterPro" id="IPR054353">
    <property type="entry name" value="IstA-like_C"/>
</dbReference>
<comment type="similarity">
    <text evidence="1">Belongs to the transposase IS21/IS408/IS1162 family.</text>
</comment>
<name>A0ABU2B0L2_9MICC</name>
<protein>
    <recommendedName>
        <fullName evidence="2">Integrase catalytic domain-containing protein</fullName>
    </recommendedName>
</protein>
<dbReference type="InterPro" id="IPR001584">
    <property type="entry name" value="Integrase_cat-core"/>
</dbReference>
<comment type="caution">
    <text evidence="3">The sequence shown here is derived from an EMBL/GenBank/DDBJ whole genome shotgun (WGS) entry which is preliminary data.</text>
</comment>
<dbReference type="InterPro" id="IPR012337">
    <property type="entry name" value="RNaseH-like_sf"/>
</dbReference>
<evidence type="ECO:0000313" key="4">
    <source>
        <dbReference type="Proteomes" id="UP001183794"/>
    </source>
</evidence>
<dbReference type="PANTHER" id="PTHR35004">
    <property type="entry name" value="TRANSPOSASE RV3428C-RELATED"/>
    <property type="match status" value="1"/>
</dbReference>
<dbReference type="InterPro" id="IPR036397">
    <property type="entry name" value="RNaseH_sf"/>
</dbReference>
<evidence type="ECO:0000313" key="3">
    <source>
        <dbReference type="EMBL" id="MDR7346946.1"/>
    </source>
</evidence>
<dbReference type="Pfam" id="PF22483">
    <property type="entry name" value="Mu-transpos_C_2"/>
    <property type="match status" value="1"/>
</dbReference>
<reference evidence="3 4" key="1">
    <citation type="submission" date="2023-07" db="EMBL/GenBank/DDBJ databases">
        <title>Sequencing the genomes of 1000 actinobacteria strains.</title>
        <authorList>
            <person name="Klenk H.-P."/>
        </authorList>
    </citation>
    <scope>NUCLEOTIDE SEQUENCE [LARGE SCALE GENOMIC DNA]</scope>
    <source>
        <strain evidence="3 4">DSM 22966</strain>
    </source>
</reference>
<feature type="domain" description="Integrase catalytic" evidence="2">
    <location>
        <begin position="10"/>
        <end position="191"/>
    </location>
</feature>
<evidence type="ECO:0000256" key="1">
    <source>
        <dbReference type="ARBA" id="ARBA00009277"/>
    </source>
</evidence>
<gene>
    <name evidence="3" type="ORF">J2S62_001203</name>
</gene>
<dbReference type="Gene3D" id="3.30.420.10">
    <property type="entry name" value="Ribonuclease H-like superfamily/Ribonuclease H"/>
    <property type="match status" value="1"/>
</dbReference>
<dbReference type="SUPFAM" id="SSF53098">
    <property type="entry name" value="Ribonuclease H-like"/>
    <property type="match status" value="1"/>
</dbReference>
<dbReference type="PROSITE" id="PS50994">
    <property type="entry name" value="INTEGRASE"/>
    <property type="match status" value="1"/>
</dbReference>
<proteinExistence type="inferred from homology"/>
<organism evidence="3 4">
    <name type="scientific">Enteractinococcus fodinae</name>
    <dbReference type="NCBI Taxonomy" id="684663"/>
    <lineage>
        <taxon>Bacteria</taxon>
        <taxon>Bacillati</taxon>
        <taxon>Actinomycetota</taxon>
        <taxon>Actinomycetes</taxon>
        <taxon>Micrococcales</taxon>
        <taxon>Micrococcaceae</taxon>
    </lineage>
</organism>
<accession>A0ABU2B0L2</accession>
<keyword evidence="4" id="KW-1185">Reference proteome</keyword>
<evidence type="ECO:0000259" key="2">
    <source>
        <dbReference type="PROSITE" id="PS50994"/>
    </source>
</evidence>
<dbReference type="PANTHER" id="PTHR35004:SF8">
    <property type="entry name" value="TRANSPOSASE RV3428C-RELATED"/>
    <property type="match status" value="1"/>
</dbReference>
<dbReference type="Proteomes" id="UP001183794">
    <property type="component" value="Unassembled WGS sequence"/>
</dbReference>
<dbReference type="EMBL" id="JAVDYJ010000001">
    <property type="protein sequence ID" value="MDR7346946.1"/>
    <property type="molecule type" value="Genomic_DNA"/>
</dbReference>
<sequence length="413" mass="45584">MRSHDLVAVLRHEPGRAMLVDWVGPTMDIVDSVTGEITTAYVWVAVLPYSGVICCRAYLDMKSPAWLDAHIQAFAVLGGVPALIVPDNPLTSSHPRSRGSIERVINARYQQLADHYQTAIVPARSGKPRDKAAAENAVGIVEKRVLGYLADDVFTTLADLNEAIDARVDEINHDMPDVNGVTRWQRFVAEEQHTLGQLPDTRFEEVQWKQLKVGRNYHIRADSQHYSVPYQLAGQLVSVRLTSTGVTVFDGNTMVSEHARINGRKGQYSTLAAHVPERHQGIDGLWSRSWFTDRARSFGPATLAVINQILDRHVIEAQGYLACQNILEGLGRKNRAVVEAACQQLINRNGYATYTTLKRLMAGITSDHDKPAVVAPAASTTKRQTVGGSQPLGAEVYVRDASHYDTTGEEQSQ</sequence>
<dbReference type="NCBIfam" id="NF033546">
    <property type="entry name" value="transpos_IS21"/>
    <property type="match status" value="1"/>
</dbReference>